<keyword evidence="3" id="KW-1185">Reference proteome</keyword>
<comment type="caution">
    <text evidence="2">The sequence shown here is derived from an EMBL/GenBank/DDBJ whole genome shotgun (WGS) entry which is preliminary data.</text>
</comment>
<evidence type="ECO:0000313" key="2">
    <source>
        <dbReference type="EMBL" id="KAK3246730.1"/>
    </source>
</evidence>
<sequence>MAADVLDQWFEEVGEEEDPEDEDELDAGDENEVAELEVPFPTILVPDSSFPKVGSFGGVEVAGICAGIQELSGSPTFTVAVDASPQRGT</sequence>
<dbReference type="EMBL" id="LGRX02029535">
    <property type="protein sequence ID" value="KAK3246730.1"/>
    <property type="molecule type" value="Genomic_DNA"/>
</dbReference>
<feature type="region of interest" description="Disordered" evidence="1">
    <location>
        <begin position="11"/>
        <end position="30"/>
    </location>
</feature>
<evidence type="ECO:0000313" key="3">
    <source>
        <dbReference type="Proteomes" id="UP001190700"/>
    </source>
</evidence>
<name>A0AAE0F1C6_9CHLO</name>
<proteinExistence type="predicted"/>
<dbReference type="AlphaFoldDB" id="A0AAE0F1C6"/>
<dbReference type="Proteomes" id="UP001190700">
    <property type="component" value="Unassembled WGS sequence"/>
</dbReference>
<gene>
    <name evidence="2" type="ORF">CYMTET_43747</name>
</gene>
<reference evidence="2 3" key="1">
    <citation type="journal article" date="2015" name="Genome Biol. Evol.">
        <title>Comparative Genomics of a Bacterivorous Green Alga Reveals Evolutionary Causalities and Consequences of Phago-Mixotrophic Mode of Nutrition.</title>
        <authorList>
            <person name="Burns J.A."/>
            <person name="Paasch A."/>
            <person name="Narechania A."/>
            <person name="Kim E."/>
        </authorList>
    </citation>
    <scope>NUCLEOTIDE SEQUENCE [LARGE SCALE GENOMIC DNA]</scope>
    <source>
        <strain evidence="2 3">PLY_AMNH</strain>
    </source>
</reference>
<accession>A0AAE0F1C6</accession>
<evidence type="ECO:0000256" key="1">
    <source>
        <dbReference type="SAM" id="MobiDB-lite"/>
    </source>
</evidence>
<organism evidence="2 3">
    <name type="scientific">Cymbomonas tetramitiformis</name>
    <dbReference type="NCBI Taxonomy" id="36881"/>
    <lineage>
        <taxon>Eukaryota</taxon>
        <taxon>Viridiplantae</taxon>
        <taxon>Chlorophyta</taxon>
        <taxon>Pyramimonadophyceae</taxon>
        <taxon>Pyramimonadales</taxon>
        <taxon>Pyramimonadaceae</taxon>
        <taxon>Cymbomonas</taxon>
    </lineage>
</organism>
<protein>
    <submittedName>
        <fullName evidence="2">Uncharacterized protein</fullName>
    </submittedName>
</protein>